<accession>A0A1I3RTV5</accession>
<dbReference type="NCBIfam" id="TIGR01549">
    <property type="entry name" value="HAD-SF-IA-v1"/>
    <property type="match status" value="1"/>
</dbReference>
<name>A0A1I3RTV5_9RHOB</name>
<dbReference type="GO" id="GO:0005829">
    <property type="term" value="C:cytosol"/>
    <property type="evidence" value="ECO:0007669"/>
    <property type="project" value="TreeGrafter"/>
</dbReference>
<dbReference type="InterPro" id="IPR023214">
    <property type="entry name" value="HAD_sf"/>
</dbReference>
<dbReference type="Pfam" id="PF13419">
    <property type="entry name" value="HAD_2"/>
    <property type="match status" value="1"/>
</dbReference>
<dbReference type="Proteomes" id="UP000183299">
    <property type="component" value="Unassembled WGS sequence"/>
</dbReference>
<dbReference type="SFLD" id="SFLDS00003">
    <property type="entry name" value="Haloacid_Dehalogenase"/>
    <property type="match status" value="1"/>
</dbReference>
<dbReference type="STRING" id="576117.SAMN04488138_105268"/>
<dbReference type="RefSeq" id="WP_066598974.1">
    <property type="nucleotide sequence ID" value="NZ_FORY01000005.1"/>
</dbReference>
<dbReference type="SUPFAM" id="SSF56784">
    <property type="entry name" value="HAD-like"/>
    <property type="match status" value="1"/>
</dbReference>
<dbReference type="GeneID" id="98666730"/>
<dbReference type="SFLD" id="SFLDG01129">
    <property type="entry name" value="C1.5:_HAD__Beta-PGM__Phosphata"/>
    <property type="match status" value="1"/>
</dbReference>
<dbReference type="InterPro" id="IPR050155">
    <property type="entry name" value="HAD-like_hydrolase_sf"/>
</dbReference>
<organism evidence="1 2">
    <name type="scientific">Celeribacter halophilus</name>
    <dbReference type="NCBI Taxonomy" id="576117"/>
    <lineage>
        <taxon>Bacteria</taxon>
        <taxon>Pseudomonadati</taxon>
        <taxon>Pseudomonadota</taxon>
        <taxon>Alphaproteobacteria</taxon>
        <taxon>Rhodobacterales</taxon>
        <taxon>Roseobacteraceae</taxon>
        <taxon>Celeribacter</taxon>
    </lineage>
</organism>
<dbReference type="AlphaFoldDB" id="A0A1I3RTV5"/>
<dbReference type="Gene3D" id="1.10.150.240">
    <property type="entry name" value="Putative phosphatase, domain 2"/>
    <property type="match status" value="1"/>
</dbReference>
<reference evidence="1 2" key="1">
    <citation type="submission" date="2016-10" db="EMBL/GenBank/DDBJ databases">
        <authorList>
            <person name="de Groot N.N."/>
        </authorList>
    </citation>
    <scope>NUCLEOTIDE SEQUENCE [LARGE SCALE GENOMIC DNA]</scope>
    <source>
        <strain evidence="1 2">CGMCC 1.8891</strain>
    </source>
</reference>
<dbReference type="PANTHER" id="PTHR43434">
    <property type="entry name" value="PHOSPHOGLYCOLATE PHOSPHATASE"/>
    <property type="match status" value="1"/>
</dbReference>
<gene>
    <name evidence="1" type="ORF">SAMN04488138_105268</name>
</gene>
<dbReference type="InterPro" id="IPR036412">
    <property type="entry name" value="HAD-like_sf"/>
</dbReference>
<dbReference type="InterPro" id="IPR041492">
    <property type="entry name" value="HAD_2"/>
</dbReference>
<dbReference type="Gene3D" id="3.40.50.1000">
    <property type="entry name" value="HAD superfamily/HAD-like"/>
    <property type="match status" value="1"/>
</dbReference>
<dbReference type="OrthoDB" id="9793014at2"/>
<dbReference type="InterPro" id="IPR023198">
    <property type="entry name" value="PGP-like_dom2"/>
</dbReference>
<protein>
    <submittedName>
        <fullName evidence="1">Phosphoglycolate phosphatase</fullName>
    </submittedName>
</protein>
<sequence length="222" mass="23994">MKLVIFDVDGTLVDSQAHIIASMAAAFAEADVPMPERETILSIVGLSLPMAMRELAPEVDETTLGRMIDAYKATFQHLRMAQGAAASPLYDGAEDTVRRLGARDDVMLAIATGKSRRGLTALMAGWDFADLFMSTQSADDHPSKPHPSMVMTCLMDCGVSAQDAVVIGDTTFDMEMARAAQVPSIGVRWGYHGQEALLSAGARTVLDRFDQLDAALDEIWKD</sequence>
<dbReference type="GO" id="GO:0006281">
    <property type="term" value="P:DNA repair"/>
    <property type="evidence" value="ECO:0007669"/>
    <property type="project" value="TreeGrafter"/>
</dbReference>
<dbReference type="GO" id="GO:0008967">
    <property type="term" value="F:phosphoglycolate phosphatase activity"/>
    <property type="evidence" value="ECO:0007669"/>
    <property type="project" value="TreeGrafter"/>
</dbReference>
<dbReference type="SFLD" id="SFLDG01135">
    <property type="entry name" value="C1.5.6:_HAD__Beta-PGM__Phospha"/>
    <property type="match status" value="1"/>
</dbReference>
<proteinExistence type="predicted"/>
<dbReference type="PANTHER" id="PTHR43434:SF24">
    <property type="entry name" value="HYDROLASE-RELATED"/>
    <property type="match status" value="1"/>
</dbReference>
<dbReference type="InterPro" id="IPR006439">
    <property type="entry name" value="HAD-SF_hydro_IA"/>
</dbReference>
<dbReference type="EMBL" id="FORY01000005">
    <property type="protein sequence ID" value="SFJ49460.1"/>
    <property type="molecule type" value="Genomic_DNA"/>
</dbReference>
<evidence type="ECO:0000313" key="1">
    <source>
        <dbReference type="EMBL" id="SFJ49460.1"/>
    </source>
</evidence>
<keyword evidence="2" id="KW-1185">Reference proteome</keyword>
<evidence type="ECO:0000313" key="2">
    <source>
        <dbReference type="Proteomes" id="UP000183299"/>
    </source>
</evidence>